<evidence type="ECO:0000313" key="2">
    <source>
        <dbReference type="EMBL" id="SDS85569.1"/>
    </source>
</evidence>
<reference evidence="2 3" key="1">
    <citation type="submission" date="2016-10" db="EMBL/GenBank/DDBJ databases">
        <authorList>
            <person name="Varghese N."/>
            <person name="Submissions S."/>
        </authorList>
    </citation>
    <scope>NUCLEOTIDE SEQUENCE [LARGE SCALE GENOMIC DNA]</scope>
    <source>
        <strain evidence="2 3">RHA_55</strain>
    </source>
</reference>
<protein>
    <recommendedName>
        <fullName evidence="1">DUF6891 domain-containing protein</fullName>
    </recommendedName>
</protein>
<dbReference type="EMBL" id="LT629774">
    <property type="protein sequence ID" value="SDS85569.1"/>
    <property type="molecule type" value="Genomic_DNA"/>
</dbReference>
<organism evidence="2 3">
    <name type="scientific">Winogradskyella sediminis</name>
    <dbReference type="NCBI Taxonomy" id="1382466"/>
    <lineage>
        <taxon>Bacteria</taxon>
        <taxon>Pseudomonadati</taxon>
        <taxon>Bacteroidota</taxon>
        <taxon>Flavobacteriia</taxon>
        <taxon>Flavobacteriales</taxon>
        <taxon>Flavobacteriaceae</taxon>
        <taxon>Winogradskyella</taxon>
    </lineage>
</organism>
<dbReference type="RefSeq" id="WP_092447086.1">
    <property type="nucleotide sequence ID" value="NZ_LT629774.1"/>
</dbReference>
<dbReference type="AlphaFoldDB" id="A0A1H1VND9"/>
<dbReference type="STRING" id="1249933.SAMN04489797_2589"/>
<feature type="domain" description="DUF6891" evidence="1">
    <location>
        <begin position="3"/>
        <end position="188"/>
    </location>
</feature>
<evidence type="ECO:0000313" key="3">
    <source>
        <dbReference type="Proteomes" id="UP000198963"/>
    </source>
</evidence>
<dbReference type="InterPro" id="IPR054186">
    <property type="entry name" value="DUF6891"/>
</dbReference>
<accession>A0A1H1VND9</accession>
<evidence type="ECO:0000259" key="1">
    <source>
        <dbReference type="Pfam" id="PF21831"/>
    </source>
</evidence>
<name>A0A1H1VND9_9FLAO</name>
<dbReference type="Proteomes" id="UP000198963">
    <property type="component" value="Chromosome I"/>
</dbReference>
<keyword evidence="3" id="KW-1185">Reference proteome</keyword>
<dbReference type="Pfam" id="PF21831">
    <property type="entry name" value="DUF6891"/>
    <property type="match status" value="1"/>
</dbReference>
<proteinExistence type="predicted"/>
<sequence length="227" mass="27027">MKQEIKDEAIEQLEKDILFGFENEDDLLDSICAMFYDESDFDEKWLKQEIDIRLKKHQAESQQWEKPTDFDRLVKSFDELNKNKIVSLHRAGYTKSDGEEDCYEIITDLKEIGISVKGYCYYHTQDLERAIGEEKMLFIGFDSYNHDDELAKEVAEKIVSVLTDNGFKTNWNGSVDSRIEILNIDWKKTVDNIDYNYGRVFEIIKKYHKPETENTEEKRKNSFWKIW</sequence>
<gene>
    <name evidence="2" type="ORF">SAMN04489797_2589</name>
</gene>